<reference evidence="1" key="1">
    <citation type="submission" date="2022-01" db="EMBL/GenBank/DDBJ databases">
        <title>Genome Sequence Resource for Two Populations of Ditylenchus destructor, the Migratory Endoparasitic Phytonematode.</title>
        <authorList>
            <person name="Zhang H."/>
            <person name="Lin R."/>
            <person name="Xie B."/>
        </authorList>
    </citation>
    <scope>NUCLEOTIDE SEQUENCE</scope>
    <source>
        <strain evidence="1">BazhouSP</strain>
    </source>
</reference>
<evidence type="ECO:0000313" key="2">
    <source>
        <dbReference type="Proteomes" id="UP001201812"/>
    </source>
</evidence>
<proteinExistence type="predicted"/>
<dbReference type="Proteomes" id="UP001201812">
    <property type="component" value="Unassembled WGS sequence"/>
</dbReference>
<comment type="caution">
    <text evidence="1">The sequence shown here is derived from an EMBL/GenBank/DDBJ whole genome shotgun (WGS) entry which is preliminary data.</text>
</comment>
<name>A0AAD4NIH3_9BILA</name>
<protein>
    <submittedName>
        <fullName evidence="1">Uncharacterized protein</fullName>
    </submittedName>
</protein>
<accession>A0AAD4NIH3</accession>
<gene>
    <name evidence="1" type="ORF">DdX_01024</name>
</gene>
<organism evidence="1 2">
    <name type="scientific">Ditylenchus destructor</name>
    <dbReference type="NCBI Taxonomy" id="166010"/>
    <lineage>
        <taxon>Eukaryota</taxon>
        <taxon>Metazoa</taxon>
        <taxon>Ecdysozoa</taxon>
        <taxon>Nematoda</taxon>
        <taxon>Chromadorea</taxon>
        <taxon>Rhabditida</taxon>
        <taxon>Tylenchina</taxon>
        <taxon>Tylenchomorpha</taxon>
        <taxon>Sphaerularioidea</taxon>
        <taxon>Anguinidae</taxon>
        <taxon>Anguininae</taxon>
        <taxon>Ditylenchus</taxon>
    </lineage>
</organism>
<sequence length="177" mass="19256">MAPISAMYDEGALDGLFDMFGAGYETQDQERLGDDFIDETRNGIKADAEESVVNSKLFLTLSVPWVTAELRSRKSALLSPNITGMVPTILHNYNTASTPFALAILEGLDVSLINSERFLSKLKLSFQSICLDDLFETNTKWPLLKSASVNGDNNTNWPGPTAGIVNVSLASSYTNLA</sequence>
<dbReference type="AlphaFoldDB" id="A0AAD4NIH3"/>
<dbReference type="EMBL" id="JAKKPZ010000001">
    <property type="protein sequence ID" value="KAI1728821.1"/>
    <property type="molecule type" value="Genomic_DNA"/>
</dbReference>
<keyword evidence="2" id="KW-1185">Reference proteome</keyword>
<evidence type="ECO:0000313" key="1">
    <source>
        <dbReference type="EMBL" id="KAI1728821.1"/>
    </source>
</evidence>